<evidence type="ECO:0000313" key="4">
    <source>
        <dbReference type="Proteomes" id="UP000050535"/>
    </source>
</evidence>
<dbReference type="AlphaFoldDB" id="A0A0P7FVD6"/>
<dbReference type="Pfam" id="PF01554">
    <property type="entry name" value="MatE"/>
    <property type="match status" value="1"/>
</dbReference>
<keyword evidence="2" id="KW-0812">Transmembrane</keyword>
<organism evidence="3 4">
    <name type="scientific">Halolamina pelagica</name>
    <dbReference type="NCBI Taxonomy" id="699431"/>
    <lineage>
        <taxon>Archaea</taxon>
        <taxon>Methanobacteriati</taxon>
        <taxon>Methanobacteriota</taxon>
        <taxon>Stenosarchaea group</taxon>
        <taxon>Halobacteria</taxon>
        <taxon>Halobacteriales</taxon>
        <taxon>Haloferacaceae</taxon>
    </lineage>
</organism>
<feature type="transmembrane region" description="Helical" evidence="2">
    <location>
        <begin position="140"/>
        <end position="159"/>
    </location>
</feature>
<dbReference type="PANTHER" id="PTHR43298">
    <property type="entry name" value="MULTIDRUG RESISTANCE PROTEIN NORM-RELATED"/>
    <property type="match status" value="1"/>
</dbReference>
<dbReference type="STRING" id="699431.SY89_01604"/>
<evidence type="ECO:0000313" key="3">
    <source>
        <dbReference type="EMBL" id="KPN30864.1"/>
    </source>
</evidence>
<evidence type="ECO:0000256" key="2">
    <source>
        <dbReference type="SAM" id="Phobius"/>
    </source>
</evidence>
<dbReference type="InterPro" id="IPR002528">
    <property type="entry name" value="MATE_fam"/>
</dbReference>
<dbReference type="Proteomes" id="UP000050535">
    <property type="component" value="Unassembled WGS sequence"/>
</dbReference>
<dbReference type="GO" id="GO:0016020">
    <property type="term" value="C:membrane"/>
    <property type="evidence" value="ECO:0007669"/>
    <property type="project" value="InterPro"/>
</dbReference>
<gene>
    <name evidence="3" type="ORF">SY89_01604</name>
</gene>
<feature type="transmembrane region" description="Helical" evidence="2">
    <location>
        <begin position="108"/>
        <end position="128"/>
    </location>
</feature>
<dbReference type="GO" id="GO:0015297">
    <property type="term" value="F:antiporter activity"/>
    <property type="evidence" value="ECO:0007669"/>
    <property type="project" value="InterPro"/>
</dbReference>
<dbReference type="GO" id="GO:0042910">
    <property type="term" value="F:xenobiotic transmembrane transporter activity"/>
    <property type="evidence" value="ECO:0007669"/>
    <property type="project" value="InterPro"/>
</dbReference>
<dbReference type="PANTHER" id="PTHR43298:SF2">
    <property type="entry name" value="FMN_FAD EXPORTER YEEO-RELATED"/>
    <property type="match status" value="1"/>
</dbReference>
<keyword evidence="1" id="KW-0813">Transport</keyword>
<feature type="transmembrane region" description="Helical" evidence="2">
    <location>
        <begin position="68"/>
        <end position="88"/>
    </location>
</feature>
<name>A0A0P7FVD6_9EURY</name>
<keyword evidence="2" id="KW-0472">Membrane</keyword>
<protein>
    <submittedName>
        <fullName evidence="3">MATE family multidrug exporter</fullName>
    </submittedName>
</protein>
<dbReference type="InterPro" id="IPR050222">
    <property type="entry name" value="MATE_MdtK"/>
</dbReference>
<proteinExistence type="predicted"/>
<reference evidence="4" key="1">
    <citation type="submission" date="2013-11" db="EMBL/GenBank/DDBJ databases">
        <authorList>
            <person name="Hoang H.T."/>
            <person name="Killian M.L."/>
            <person name="Madson D.M."/>
            <person name="Arruda P.H.E."/>
            <person name="Sun D."/>
            <person name="Schwartz K.J."/>
            <person name="Yoon K."/>
        </authorList>
    </citation>
    <scope>NUCLEOTIDE SEQUENCE [LARGE SCALE GENOMIC DNA]</scope>
    <source>
        <strain evidence="4">CDK2</strain>
    </source>
</reference>
<sequence length="212" mass="22453">MSSSLANFPFNSLILLFGTEANAAYHIARRVYQQLAGPFYRSASTVTSIIVGQTLGDGAARDAHDNAVAVVALAFGLLTAAGVVMFLGAERLVALFTDDPTTRRHAVAFTRVYAVSMPLFGLFFPFSGALRGAGDTRTPFYARLVGAFVFMLGGSYLLAVPLDYGLVGVYAGMVLSYACMAAIVVVGFYRGGWAATAASMIAEREESESVDD</sequence>
<accession>A0A0P7FVD6</accession>
<keyword evidence="2" id="KW-1133">Transmembrane helix</keyword>
<keyword evidence="4" id="KW-1185">Reference proteome</keyword>
<comment type="caution">
    <text evidence="3">The sequence shown here is derived from an EMBL/GenBank/DDBJ whole genome shotgun (WGS) entry which is preliminary data.</text>
</comment>
<dbReference type="EMBL" id="LGUC01000001">
    <property type="protein sequence ID" value="KPN30864.1"/>
    <property type="molecule type" value="Genomic_DNA"/>
</dbReference>
<feature type="transmembrane region" description="Helical" evidence="2">
    <location>
        <begin position="165"/>
        <end position="189"/>
    </location>
</feature>
<evidence type="ECO:0000256" key="1">
    <source>
        <dbReference type="ARBA" id="ARBA00022448"/>
    </source>
</evidence>